<dbReference type="NCBIfam" id="TIGR02444">
    <property type="entry name" value="TIGR02444 family protein"/>
    <property type="match status" value="1"/>
</dbReference>
<dbReference type="EMBL" id="AP017423">
    <property type="protein sequence ID" value="BCX71161.1"/>
    <property type="molecule type" value="Genomic_DNA"/>
</dbReference>
<reference evidence="2 3" key="1">
    <citation type="submission" date="2016-04" db="EMBL/GenBank/DDBJ databases">
        <title>Complete genome sequence of Pseudomonas sp. LAB-08 isolated from TCE contaminated aquifer soil.</title>
        <authorList>
            <person name="Dohra H."/>
            <person name="Suzuki K."/>
            <person name="Fatma A."/>
            <person name="Inuzuka Y."/>
            <person name="Honjo M."/>
            <person name="Tashiro Y."/>
            <person name="Futamata H."/>
        </authorList>
    </citation>
    <scope>NUCLEOTIDE SEQUENCE [LARGE SCALE GENOMIC DNA]</scope>
    <source>
        <strain evidence="2 3">LAB-08</strain>
    </source>
</reference>
<sequence>MSSDLWSFSVETYSRRGVEPLCLHLQSQGANVCLLLCGLWLGERGVSFDEQRLKRLLDVAGPWDAEVVRPVRALRERWKVAASEDAGLNNLREEVKTLEMEAERLLLLQLERVAQGWPEDEAADLSAWLEGVAADAAHLNRDALLQLRVAATGT</sequence>
<proteinExistence type="predicted"/>
<keyword evidence="3" id="KW-1185">Reference proteome</keyword>
<feature type="coiled-coil region" evidence="1">
    <location>
        <begin position="81"/>
        <end position="108"/>
    </location>
</feature>
<keyword evidence="1" id="KW-0175">Coiled coil</keyword>
<gene>
    <name evidence="2" type="ORF">LAB08_R58490</name>
</gene>
<dbReference type="InterPro" id="IPR012659">
    <property type="entry name" value="CHP02444"/>
</dbReference>
<dbReference type="Proteomes" id="UP000218595">
    <property type="component" value="Chromosome"/>
</dbReference>
<name>A0ABM7S033_9PSED</name>
<protein>
    <submittedName>
        <fullName evidence="2">TIGR02444 family protein</fullName>
    </submittedName>
</protein>
<evidence type="ECO:0000313" key="2">
    <source>
        <dbReference type="EMBL" id="BCX71161.1"/>
    </source>
</evidence>
<accession>A0ABM7S033</accession>
<evidence type="ECO:0000256" key="1">
    <source>
        <dbReference type="SAM" id="Coils"/>
    </source>
</evidence>
<evidence type="ECO:0000313" key="3">
    <source>
        <dbReference type="Proteomes" id="UP000218595"/>
    </source>
</evidence>
<organism evidence="2 3">
    <name type="scientific">Pseudomonas izuensis</name>
    <dbReference type="NCBI Taxonomy" id="2684212"/>
    <lineage>
        <taxon>Bacteria</taxon>
        <taxon>Pseudomonadati</taxon>
        <taxon>Pseudomonadota</taxon>
        <taxon>Gammaproteobacteria</taxon>
        <taxon>Pseudomonadales</taxon>
        <taxon>Pseudomonadaceae</taxon>
        <taxon>Pseudomonas</taxon>
    </lineage>
</organism>
<dbReference type="RefSeq" id="WP_096514278.1">
    <property type="nucleotide sequence ID" value="NZ_AP017423.2"/>
</dbReference>
<dbReference type="Pfam" id="PF09523">
    <property type="entry name" value="DUF2390"/>
    <property type="match status" value="1"/>
</dbReference>